<dbReference type="InterPro" id="IPR036770">
    <property type="entry name" value="Ankyrin_rpt-contain_sf"/>
</dbReference>
<dbReference type="OrthoDB" id="384737at2"/>
<dbReference type="PANTHER" id="PTHR24180:SF45">
    <property type="entry name" value="POLY [ADP-RIBOSE] POLYMERASE TANKYRASE"/>
    <property type="match status" value="1"/>
</dbReference>
<dbReference type="Pfam" id="PF00023">
    <property type="entry name" value="Ank"/>
    <property type="match status" value="2"/>
</dbReference>
<evidence type="ECO:0000313" key="5">
    <source>
        <dbReference type="Proteomes" id="UP000001916"/>
    </source>
</evidence>
<dbReference type="Pfam" id="PF12796">
    <property type="entry name" value="Ank_2"/>
    <property type="match status" value="1"/>
</dbReference>
<organism evidence="4 5">
    <name type="scientific">Allomeiothermus silvanus (strain ATCC 700542 / DSM 9946 / NBRC 106475 / NCIMB 13440 / VI-R2)</name>
    <name type="common">Thermus silvanus</name>
    <dbReference type="NCBI Taxonomy" id="526227"/>
    <lineage>
        <taxon>Bacteria</taxon>
        <taxon>Thermotogati</taxon>
        <taxon>Deinococcota</taxon>
        <taxon>Deinococci</taxon>
        <taxon>Thermales</taxon>
        <taxon>Thermaceae</taxon>
        <taxon>Allomeiothermus</taxon>
    </lineage>
</organism>
<dbReference type="SUPFAM" id="SSF48403">
    <property type="entry name" value="Ankyrin repeat"/>
    <property type="match status" value="1"/>
</dbReference>
<keyword evidence="1" id="KW-0677">Repeat</keyword>
<dbReference type="Proteomes" id="UP000001916">
    <property type="component" value="Chromosome"/>
</dbReference>
<dbReference type="SMART" id="SM00248">
    <property type="entry name" value="ANK"/>
    <property type="match status" value="3"/>
</dbReference>
<dbReference type="RefSeq" id="WP_013156613.1">
    <property type="nucleotide sequence ID" value="NC_014212.1"/>
</dbReference>
<dbReference type="HOGENOM" id="CLU_000134_18_1_0"/>
<keyword evidence="5" id="KW-1185">Reference proteome</keyword>
<sequence length="186" mass="19867">MNQADPETVKAFVIAGHHDFEKVKAILEENPTLLEAKAPWNETALQAACHMGRRDIAAWLLERGAQPDLCCWAAMGEVEKVRQALEADPESASYRGVHGMSVLMHAAFGGSLEVAKLLLDYGADTVNEPDGASSPLHGAAMRGDKALVQLLLEHGARKDAKGFDGKTPAEVAQEAGNVEVARLLSS</sequence>
<evidence type="ECO:0000256" key="3">
    <source>
        <dbReference type="PROSITE-ProRule" id="PRU00023"/>
    </source>
</evidence>
<dbReference type="eggNOG" id="COG0666">
    <property type="taxonomic scope" value="Bacteria"/>
</dbReference>
<reference evidence="4 5" key="1">
    <citation type="journal article" date="2010" name="Stand. Genomic Sci.">
        <title>Complete genome sequence of Meiothermus silvanus type strain (VI-R2).</title>
        <authorList>
            <person name="Sikorski J."/>
            <person name="Tindall B.J."/>
            <person name="Lowry S."/>
            <person name="Lucas S."/>
            <person name="Nolan M."/>
            <person name="Copeland A."/>
            <person name="Glavina Del Rio T."/>
            <person name="Tice H."/>
            <person name="Cheng J.F."/>
            <person name="Han C."/>
            <person name="Pitluck S."/>
            <person name="Liolios K."/>
            <person name="Ivanova N."/>
            <person name="Mavromatis K."/>
            <person name="Mikhailova N."/>
            <person name="Pati A."/>
            <person name="Goodwin L."/>
            <person name="Chen A."/>
            <person name="Palaniappan K."/>
            <person name="Land M."/>
            <person name="Hauser L."/>
            <person name="Chang Y.J."/>
            <person name="Jeffries C.D."/>
            <person name="Rohde M."/>
            <person name="Goker M."/>
            <person name="Woyke T."/>
            <person name="Bristow J."/>
            <person name="Eisen J.A."/>
            <person name="Markowitz V."/>
            <person name="Hugenholtz P."/>
            <person name="Kyrpides N.C."/>
            <person name="Klenk H.P."/>
            <person name="Lapidus A."/>
        </authorList>
    </citation>
    <scope>NUCLEOTIDE SEQUENCE [LARGE SCALE GENOMIC DNA]</scope>
    <source>
        <strain evidence="5">ATCC 700542 / DSM 9946 / VI-R2</strain>
    </source>
</reference>
<evidence type="ECO:0000313" key="4">
    <source>
        <dbReference type="EMBL" id="ADH62005.1"/>
    </source>
</evidence>
<evidence type="ECO:0000256" key="2">
    <source>
        <dbReference type="ARBA" id="ARBA00023043"/>
    </source>
</evidence>
<dbReference type="AlphaFoldDB" id="D7BG84"/>
<keyword evidence="2 3" id="KW-0040">ANK repeat</keyword>
<proteinExistence type="predicted"/>
<evidence type="ECO:0000256" key="1">
    <source>
        <dbReference type="ARBA" id="ARBA00022737"/>
    </source>
</evidence>
<dbReference type="PROSITE" id="PS50088">
    <property type="entry name" value="ANK_REPEAT"/>
    <property type="match status" value="2"/>
</dbReference>
<name>D7BG84_ALLS1</name>
<dbReference type="PROSITE" id="PS50297">
    <property type="entry name" value="ANK_REP_REGION"/>
    <property type="match status" value="2"/>
</dbReference>
<accession>D7BG84</accession>
<dbReference type="Gene3D" id="1.25.40.20">
    <property type="entry name" value="Ankyrin repeat-containing domain"/>
    <property type="match status" value="1"/>
</dbReference>
<gene>
    <name evidence="4" type="ordered locus">Mesil_0058</name>
</gene>
<protein>
    <submittedName>
        <fullName evidence="4">Ankyrin</fullName>
    </submittedName>
</protein>
<dbReference type="EMBL" id="CP002042">
    <property type="protein sequence ID" value="ADH62005.1"/>
    <property type="molecule type" value="Genomic_DNA"/>
</dbReference>
<feature type="repeat" description="ANK" evidence="3">
    <location>
        <begin position="131"/>
        <end position="163"/>
    </location>
</feature>
<dbReference type="PANTHER" id="PTHR24180">
    <property type="entry name" value="CYCLIN-DEPENDENT KINASE INHIBITOR 2C-RELATED"/>
    <property type="match status" value="1"/>
</dbReference>
<dbReference type="KEGG" id="msv:Mesil_0058"/>
<dbReference type="InterPro" id="IPR002110">
    <property type="entry name" value="Ankyrin_rpt"/>
</dbReference>
<feature type="repeat" description="ANK" evidence="3">
    <location>
        <begin position="98"/>
        <end position="124"/>
    </location>
</feature>
<dbReference type="STRING" id="526227.Mesil_0058"/>
<dbReference type="InterPro" id="IPR051637">
    <property type="entry name" value="Ank_repeat_dom-contain_49"/>
</dbReference>